<dbReference type="PANTHER" id="PTHR48237">
    <property type="entry name" value="GAMMA-TUBULIN COMPLEX COMPONENT"/>
    <property type="match status" value="1"/>
</dbReference>
<feature type="region of interest" description="Disordered" evidence="1">
    <location>
        <begin position="126"/>
        <end position="182"/>
    </location>
</feature>
<reference evidence="2" key="1">
    <citation type="journal article" date="2013" name="Nature">
        <title>Draft genome of the wheat A-genome progenitor Triticum urartu.</title>
        <authorList>
            <person name="Ling H.Q."/>
            <person name="Zhao S."/>
            <person name="Liu D."/>
            <person name="Wang J."/>
            <person name="Sun H."/>
            <person name="Zhang C."/>
            <person name="Fan H."/>
            <person name="Li D."/>
            <person name="Dong L."/>
            <person name="Tao Y."/>
            <person name="Gao C."/>
            <person name="Wu H."/>
            <person name="Li Y."/>
            <person name="Cui Y."/>
            <person name="Guo X."/>
            <person name="Zheng S."/>
            <person name="Wang B."/>
            <person name="Yu K."/>
            <person name="Liang Q."/>
            <person name="Yang W."/>
            <person name="Lou X."/>
            <person name="Chen J."/>
            <person name="Feng M."/>
            <person name="Jian J."/>
            <person name="Zhang X."/>
            <person name="Luo G."/>
            <person name="Jiang Y."/>
            <person name="Liu J."/>
            <person name="Wang Z."/>
            <person name="Sha Y."/>
            <person name="Zhang B."/>
            <person name="Wu H."/>
            <person name="Tang D."/>
            <person name="Shen Q."/>
            <person name="Xue P."/>
            <person name="Zou S."/>
            <person name="Wang X."/>
            <person name="Liu X."/>
            <person name="Wang F."/>
            <person name="Yang Y."/>
            <person name="An X."/>
            <person name="Dong Z."/>
            <person name="Zhang K."/>
            <person name="Zhang X."/>
            <person name="Luo M.C."/>
            <person name="Dvorak J."/>
            <person name="Tong Y."/>
            <person name="Wang J."/>
            <person name="Yang H."/>
            <person name="Li Z."/>
            <person name="Wang D."/>
            <person name="Zhang A."/>
            <person name="Wang J."/>
        </authorList>
    </citation>
    <scope>NUCLEOTIDE SEQUENCE</scope>
</reference>
<accession>M7ZZ42</accession>
<feature type="compositionally biased region" description="Low complexity" evidence="1">
    <location>
        <begin position="20"/>
        <end position="47"/>
    </location>
</feature>
<evidence type="ECO:0000313" key="2">
    <source>
        <dbReference type="EMBL" id="EMS57640.1"/>
    </source>
</evidence>
<feature type="compositionally biased region" description="Basic and acidic residues" evidence="1">
    <location>
        <begin position="137"/>
        <end position="147"/>
    </location>
</feature>
<organism evidence="2">
    <name type="scientific">Triticum urartu</name>
    <name type="common">Red wild einkorn</name>
    <name type="synonym">Crithodium urartu</name>
    <dbReference type="NCBI Taxonomy" id="4572"/>
    <lineage>
        <taxon>Eukaryota</taxon>
        <taxon>Viridiplantae</taxon>
        <taxon>Streptophyta</taxon>
        <taxon>Embryophyta</taxon>
        <taxon>Tracheophyta</taxon>
        <taxon>Spermatophyta</taxon>
        <taxon>Magnoliopsida</taxon>
        <taxon>Liliopsida</taxon>
        <taxon>Poales</taxon>
        <taxon>Poaceae</taxon>
        <taxon>BOP clade</taxon>
        <taxon>Pooideae</taxon>
        <taxon>Triticodae</taxon>
        <taxon>Triticeae</taxon>
        <taxon>Triticinae</taxon>
        <taxon>Triticum</taxon>
    </lineage>
</organism>
<dbReference type="eggNOG" id="ENOG502S4K4">
    <property type="taxonomic scope" value="Eukaryota"/>
</dbReference>
<feature type="region of interest" description="Disordered" evidence="1">
    <location>
        <begin position="1"/>
        <end position="48"/>
    </location>
</feature>
<protein>
    <submittedName>
        <fullName evidence="2">Uncharacterized protein</fullName>
    </submittedName>
</protein>
<evidence type="ECO:0000256" key="1">
    <source>
        <dbReference type="SAM" id="MobiDB-lite"/>
    </source>
</evidence>
<name>M7ZZ42_TRIUA</name>
<feature type="compositionally biased region" description="Basic and acidic residues" evidence="1">
    <location>
        <begin position="160"/>
        <end position="170"/>
    </location>
</feature>
<dbReference type="AlphaFoldDB" id="M7ZZ42"/>
<feature type="compositionally biased region" description="Pro residues" evidence="1">
    <location>
        <begin position="1"/>
        <end position="19"/>
    </location>
</feature>
<proteinExistence type="predicted"/>
<dbReference type="EMBL" id="KD142442">
    <property type="protein sequence ID" value="EMS57640.1"/>
    <property type="molecule type" value="Genomic_DNA"/>
</dbReference>
<sequence>MAPPAAGDTPPPPPPPPLLLWPQRAAPAPRRSRSGWRPSPSPSSTTGFNGAVVVVVQDLLISLKLLAVKRAETAGRPHLADAFDLRTLRALGVVLLEDFKHRLREETSLDATVLDRLALSRDPVTDVGVGCSSSDSEVFRRRSKDQPIKPSGVKRKRKQTHDGRHGEAVKKNKKRRKTSRRR</sequence>
<dbReference type="PANTHER" id="PTHR48237:SF1">
    <property type="entry name" value="SPC97_SPC98 FAMILY OF SPINDLE POLE BODY (SBP) COMPONENT"/>
    <property type="match status" value="1"/>
</dbReference>
<gene>
    <name evidence="2" type="ORF">TRIUR3_34739</name>
</gene>
<feature type="compositionally biased region" description="Basic residues" evidence="1">
    <location>
        <begin position="171"/>
        <end position="182"/>
    </location>
</feature>